<dbReference type="Proteomes" id="UP000269154">
    <property type="component" value="Unassembled WGS sequence"/>
</dbReference>
<name>A0A3N6NBZ0_9CYAN</name>
<dbReference type="EMBL" id="RCBY01000214">
    <property type="protein sequence ID" value="RQH28302.1"/>
    <property type="molecule type" value="Genomic_DNA"/>
</dbReference>
<sequence length="78" mass="8782">MQDTQNNELFSDISTEESATINGGCGCDGYGRGRSVYYGYGRPRYYNDGYGYSRSVSYGYRRSSYGYGYGGYRGRGCY</sequence>
<protein>
    <submittedName>
        <fullName evidence="1">Uncharacterized protein</fullName>
    </submittedName>
</protein>
<evidence type="ECO:0000313" key="2">
    <source>
        <dbReference type="Proteomes" id="UP000269154"/>
    </source>
</evidence>
<reference evidence="1 2" key="1">
    <citation type="journal article" date="2018" name="ACS Chem. Biol.">
        <title>Ketoreductase domain dysfunction expands chemodiversity: malyngamide biosynthesis in the cyanobacterium Okeania hirsuta.</title>
        <authorList>
            <person name="Moss N.A."/>
            <person name="Leao T."/>
            <person name="Rankin M."/>
            <person name="McCullough T.M."/>
            <person name="Qu P."/>
            <person name="Korobeynikov A."/>
            <person name="Smith J.L."/>
            <person name="Gerwick L."/>
            <person name="Gerwick W.H."/>
        </authorList>
    </citation>
    <scope>NUCLEOTIDE SEQUENCE [LARGE SCALE GENOMIC DNA]</scope>
    <source>
        <strain evidence="1 2">PAB10Feb10-1</strain>
    </source>
</reference>
<dbReference type="AlphaFoldDB" id="A0A3N6NBZ0"/>
<dbReference type="RefSeq" id="WP_124146625.1">
    <property type="nucleotide sequence ID" value="NZ_CAWOKI010000182.1"/>
</dbReference>
<gene>
    <name evidence="1" type="ORF">D5R40_25830</name>
</gene>
<keyword evidence="2" id="KW-1185">Reference proteome</keyword>
<proteinExistence type="predicted"/>
<evidence type="ECO:0000313" key="1">
    <source>
        <dbReference type="EMBL" id="RQH28302.1"/>
    </source>
</evidence>
<organism evidence="1 2">
    <name type="scientific">Okeania hirsuta</name>
    <dbReference type="NCBI Taxonomy" id="1458930"/>
    <lineage>
        <taxon>Bacteria</taxon>
        <taxon>Bacillati</taxon>
        <taxon>Cyanobacteriota</taxon>
        <taxon>Cyanophyceae</taxon>
        <taxon>Oscillatoriophycideae</taxon>
        <taxon>Oscillatoriales</taxon>
        <taxon>Microcoleaceae</taxon>
        <taxon>Okeania</taxon>
    </lineage>
</organism>
<accession>A0A3N6NBZ0</accession>
<comment type="caution">
    <text evidence="1">The sequence shown here is derived from an EMBL/GenBank/DDBJ whole genome shotgun (WGS) entry which is preliminary data.</text>
</comment>